<name>A0ABX1VFA3_9PLAN</name>
<dbReference type="Proteomes" id="UP000609651">
    <property type="component" value="Unassembled WGS sequence"/>
</dbReference>
<reference evidence="2 3" key="1">
    <citation type="journal article" date="2020" name="Syst. Appl. Microbiol.">
        <title>Alienimonas chondri sp. nov., a novel planctomycete isolated from the biofilm of the red alga Chondrus crispus.</title>
        <authorList>
            <person name="Vitorino I."/>
            <person name="Albuquerque L."/>
            <person name="Wiegand S."/>
            <person name="Kallscheuer N."/>
            <person name="da Costa M.S."/>
            <person name="Lobo-da-Cunha A."/>
            <person name="Jogler C."/>
            <person name="Lage O.M."/>
        </authorList>
    </citation>
    <scope>NUCLEOTIDE SEQUENCE [LARGE SCALE GENOMIC DNA]</scope>
    <source>
        <strain evidence="2 3">LzC2</strain>
    </source>
</reference>
<comment type="caution">
    <text evidence="2">The sequence shown here is derived from an EMBL/GenBank/DDBJ whole genome shotgun (WGS) entry which is preliminary data.</text>
</comment>
<protein>
    <submittedName>
        <fullName evidence="2">Uncharacterized protein</fullName>
    </submittedName>
</protein>
<evidence type="ECO:0000313" key="3">
    <source>
        <dbReference type="Proteomes" id="UP000609651"/>
    </source>
</evidence>
<proteinExistence type="predicted"/>
<evidence type="ECO:0000313" key="2">
    <source>
        <dbReference type="EMBL" id="NNJ26557.1"/>
    </source>
</evidence>
<sequence>MLSKIAITPVAAAASSVEIVVSSSSPAPSPPMEVAADRFTDAKSATRSTSLSPASKIAPDPLVTKSLFKPAAVVCTLASETSSSAVIVTTPLETITDPSAWVKAPPAPFASPSASAVKAKSPVPAVAVTSPAAVKVMSSSAVTVTAPPVVRAPVNATEPAFATISTSPAPPRPPASVVSTPTTVTPPARSTTRNTPPSVVPASVVASISTRSVAPTEPVPTAFNVTRPPKIWAVPSSVSVESSESVTVIVTAFAPPSMVESSAMSTPSPSVAPAPAPAIAIVASPAEVTAAALLSQTPRPAVEEPVIAIAPSLLVTSVVRPISHTP</sequence>
<gene>
    <name evidence="2" type="ORF">LzC2_26460</name>
</gene>
<keyword evidence="3" id="KW-1185">Reference proteome</keyword>
<organism evidence="2 3">
    <name type="scientific">Alienimonas chondri</name>
    <dbReference type="NCBI Taxonomy" id="2681879"/>
    <lineage>
        <taxon>Bacteria</taxon>
        <taxon>Pseudomonadati</taxon>
        <taxon>Planctomycetota</taxon>
        <taxon>Planctomycetia</taxon>
        <taxon>Planctomycetales</taxon>
        <taxon>Planctomycetaceae</taxon>
        <taxon>Alienimonas</taxon>
    </lineage>
</organism>
<dbReference type="EMBL" id="WTPX01000084">
    <property type="protein sequence ID" value="NNJ26557.1"/>
    <property type="molecule type" value="Genomic_DNA"/>
</dbReference>
<feature type="compositionally biased region" description="Low complexity" evidence="1">
    <location>
        <begin position="175"/>
        <end position="199"/>
    </location>
</feature>
<evidence type="ECO:0000256" key="1">
    <source>
        <dbReference type="SAM" id="MobiDB-lite"/>
    </source>
</evidence>
<accession>A0ABX1VFA3</accession>
<feature type="region of interest" description="Disordered" evidence="1">
    <location>
        <begin position="163"/>
        <end position="199"/>
    </location>
</feature>